<gene>
    <name evidence="1" type="ORF">SAMN04488055_3680</name>
</gene>
<organism evidence="1 2">
    <name type="scientific">Chitinophaga niabensis</name>
    <dbReference type="NCBI Taxonomy" id="536979"/>
    <lineage>
        <taxon>Bacteria</taxon>
        <taxon>Pseudomonadati</taxon>
        <taxon>Bacteroidota</taxon>
        <taxon>Chitinophagia</taxon>
        <taxon>Chitinophagales</taxon>
        <taxon>Chitinophagaceae</taxon>
        <taxon>Chitinophaga</taxon>
    </lineage>
</organism>
<dbReference type="Proteomes" id="UP000185003">
    <property type="component" value="Unassembled WGS sequence"/>
</dbReference>
<evidence type="ECO:0000313" key="2">
    <source>
        <dbReference type="Proteomes" id="UP000185003"/>
    </source>
</evidence>
<dbReference type="EMBL" id="FSRA01000002">
    <property type="protein sequence ID" value="SIO39897.1"/>
    <property type="molecule type" value="Genomic_DNA"/>
</dbReference>
<evidence type="ECO:0008006" key="3">
    <source>
        <dbReference type="Google" id="ProtNLM"/>
    </source>
</evidence>
<protein>
    <recommendedName>
        <fullName evidence="3">DUF2267 domain-containing protein</fullName>
    </recommendedName>
</protein>
<accession>A0A1N6J6H6</accession>
<dbReference type="RefSeq" id="WP_143197512.1">
    <property type="nucleotide sequence ID" value="NZ_FSRA01000002.1"/>
</dbReference>
<keyword evidence="2" id="KW-1185">Reference proteome</keyword>
<proteinExistence type="predicted"/>
<dbReference type="AlphaFoldDB" id="A0A1N6J6H6"/>
<evidence type="ECO:0000313" key="1">
    <source>
        <dbReference type="EMBL" id="SIO39897.1"/>
    </source>
</evidence>
<sequence length="64" mass="6930">MQELIQNLKDRAGLTEEQAIQAIDTVKDFVKSKLPAAIAGNVDVWFAGLGASTPKPKADEDFLD</sequence>
<name>A0A1N6J6H6_9BACT</name>
<reference evidence="1 2" key="1">
    <citation type="submission" date="2016-11" db="EMBL/GenBank/DDBJ databases">
        <authorList>
            <person name="Jaros S."/>
            <person name="Januszkiewicz K."/>
            <person name="Wedrychowicz H."/>
        </authorList>
    </citation>
    <scope>NUCLEOTIDE SEQUENCE [LARGE SCALE GENOMIC DNA]</scope>
    <source>
        <strain evidence="1 2">DSM 24787</strain>
    </source>
</reference>
<dbReference type="OrthoDB" id="1454374at2"/>